<sequence>MRQFLNSLMDPPPDNALMDPKEGDYVRFKPKRESTGTVIKRSGTRIRVQPKDGGATLWKELMAAQSAQAAEAEAEAAEERLTGMRLQQRLQQRL</sequence>
<dbReference type="EMBL" id="JWZX01002201">
    <property type="protein sequence ID" value="KOO30567.1"/>
    <property type="molecule type" value="Genomic_DNA"/>
</dbReference>
<proteinExistence type="predicted"/>
<protein>
    <submittedName>
        <fullName evidence="3">Uncharacterized protein</fullName>
    </submittedName>
</protein>
<gene>
    <name evidence="3" type="ORF">Ctob_009043</name>
</gene>
<feature type="region of interest" description="Disordered" evidence="2">
    <location>
        <begin position="1"/>
        <end position="22"/>
    </location>
</feature>
<keyword evidence="4" id="KW-1185">Reference proteome</keyword>
<keyword evidence="1" id="KW-0175">Coiled coil</keyword>
<dbReference type="Proteomes" id="UP000037460">
    <property type="component" value="Unassembled WGS sequence"/>
</dbReference>
<accession>A0A0M0JW97</accession>
<dbReference type="AlphaFoldDB" id="A0A0M0JW97"/>
<evidence type="ECO:0000256" key="2">
    <source>
        <dbReference type="SAM" id="MobiDB-lite"/>
    </source>
</evidence>
<evidence type="ECO:0000313" key="3">
    <source>
        <dbReference type="EMBL" id="KOO30567.1"/>
    </source>
</evidence>
<organism evidence="3 4">
    <name type="scientific">Chrysochromulina tobinii</name>
    <dbReference type="NCBI Taxonomy" id="1460289"/>
    <lineage>
        <taxon>Eukaryota</taxon>
        <taxon>Haptista</taxon>
        <taxon>Haptophyta</taxon>
        <taxon>Prymnesiophyceae</taxon>
        <taxon>Prymnesiales</taxon>
        <taxon>Chrysochromulinaceae</taxon>
        <taxon>Chrysochromulina</taxon>
    </lineage>
</organism>
<comment type="caution">
    <text evidence="3">The sequence shown here is derived from an EMBL/GenBank/DDBJ whole genome shotgun (WGS) entry which is preliminary data.</text>
</comment>
<name>A0A0M0JW97_9EUKA</name>
<feature type="coiled-coil region" evidence="1">
    <location>
        <begin position="62"/>
        <end position="89"/>
    </location>
</feature>
<evidence type="ECO:0000256" key="1">
    <source>
        <dbReference type="SAM" id="Coils"/>
    </source>
</evidence>
<evidence type="ECO:0000313" key="4">
    <source>
        <dbReference type="Proteomes" id="UP000037460"/>
    </source>
</evidence>
<reference evidence="4" key="1">
    <citation type="journal article" date="2015" name="PLoS Genet.">
        <title>Genome Sequence and Transcriptome Analyses of Chrysochromulina tobin: Metabolic Tools for Enhanced Algal Fitness in the Prominent Order Prymnesiales (Haptophyceae).</title>
        <authorList>
            <person name="Hovde B.T."/>
            <person name="Deodato C.R."/>
            <person name="Hunsperger H.M."/>
            <person name="Ryken S.A."/>
            <person name="Yost W."/>
            <person name="Jha R.K."/>
            <person name="Patterson J."/>
            <person name="Monnat R.J. Jr."/>
            <person name="Barlow S.B."/>
            <person name="Starkenburg S.R."/>
            <person name="Cattolico R.A."/>
        </authorList>
    </citation>
    <scope>NUCLEOTIDE SEQUENCE</scope>
    <source>
        <strain evidence="4">CCMP291</strain>
    </source>
</reference>